<gene>
    <name evidence="2" type="ORF">Q9R02_11135</name>
</gene>
<dbReference type="EMBL" id="JAVALS010000007">
    <property type="protein sequence ID" value="MDP5227709.1"/>
    <property type="molecule type" value="Genomic_DNA"/>
</dbReference>
<reference evidence="2 3" key="1">
    <citation type="submission" date="2023-08" db="EMBL/GenBank/DDBJ databases">
        <title>Arthrobacter horti sp. nov., isolated from forest soil.</title>
        <authorList>
            <person name="Park M."/>
        </authorList>
    </citation>
    <scope>NUCLEOTIDE SEQUENCE [LARGE SCALE GENOMIC DNA]</scope>
    <source>
        <strain evidence="2 3">YJM1</strain>
    </source>
</reference>
<evidence type="ECO:0000256" key="1">
    <source>
        <dbReference type="SAM" id="Phobius"/>
    </source>
</evidence>
<sequence>MYGNNWTTGGTVAGGGVLAATGAPTLGWVILLGVALLVTGFVLLRNNRLKTANRRSPGR</sequence>
<keyword evidence="1" id="KW-0472">Membrane</keyword>
<evidence type="ECO:0000313" key="2">
    <source>
        <dbReference type="EMBL" id="MDP5227709.1"/>
    </source>
</evidence>
<organism evidence="2 3">
    <name type="scientific">Arthrobacter horti</name>
    <dbReference type="NCBI Taxonomy" id="3068273"/>
    <lineage>
        <taxon>Bacteria</taxon>
        <taxon>Bacillati</taxon>
        <taxon>Actinomycetota</taxon>
        <taxon>Actinomycetes</taxon>
        <taxon>Micrococcales</taxon>
        <taxon>Micrococcaceae</taxon>
        <taxon>Arthrobacter</taxon>
    </lineage>
</organism>
<evidence type="ECO:0000313" key="3">
    <source>
        <dbReference type="Proteomes" id="UP001232725"/>
    </source>
</evidence>
<feature type="transmembrane region" description="Helical" evidence="1">
    <location>
        <begin position="25"/>
        <end position="44"/>
    </location>
</feature>
<accession>A0ABT9IQ52</accession>
<protein>
    <recommendedName>
        <fullName evidence="4">LPXTG cell wall anchor domain-containing protein</fullName>
    </recommendedName>
</protein>
<keyword evidence="3" id="KW-1185">Reference proteome</keyword>
<dbReference type="RefSeq" id="WP_305996764.1">
    <property type="nucleotide sequence ID" value="NZ_JAVALS010000007.1"/>
</dbReference>
<keyword evidence="1" id="KW-0812">Transmembrane</keyword>
<name>A0ABT9IQ52_9MICC</name>
<proteinExistence type="predicted"/>
<evidence type="ECO:0008006" key="4">
    <source>
        <dbReference type="Google" id="ProtNLM"/>
    </source>
</evidence>
<keyword evidence="1" id="KW-1133">Transmembrane helix</keyword>
<dbReference type="Proteomes" id="UP001232725">
    <property type="component" value="Unassembled WGS sequence"/>
</dbReference>
<comment type="caution">
    <text evidence="2">The sequence shown here is derived from an EMBL/GenBank/DDBJ whole genome shotgun (WGS) entry which is preliminary data.</text>
</comment>